<evidence type="ECO:0000256" key="1">
    <source>
        <dbReference type="SAM" id="Coils"/>
    </source>
</evidence>
<dbReference type="RefSeq" id="WP_062407988.1">
    <property type="nucleotide sequence ID" value="NZ_CP013652.1"/>
</dbReference>
<gene>
    <name evidence="3" type="ORF">IJ22_12850</name>
</gene>
<dbReference type="KEGG" id="pnp:IJ22_12850"/>
<organism evidence="3 4">
    <name type="scientific">Paenibacillus naphthalenovorans</name>
    <dbReference type="NCBI Taxonomy" id="162209"/>
    <lineage>
        <taxon>Bacteria</taxon>
        <taxon>Bacillati</taxon>
        <taxon>Bacillota</taxon>
        <taxon>Bacilli</taxon>
        <taxon>Bacillales</taxon>
        <taxon>Paenibacillaceae</taxon>
        <taxon>Paenibacillus</taxon>
    </lineage>
</organism>
<proteinExistence type="predicted"/>
<dbReference type="Proteomes" id="UP000061660">
    <property type="component" value="Chromosome"/>
</dbReference>
<dbReference type="InterPro" id="IPR005646">
    <property type="entry name" value="FapA"/>
</dbReference>
<reference evidence="4" key="1">
    <citation type="submission" date="2015-12" db="EMBL/GenBank/DDBJ databases">
        <title>Complete genome sequences of two moderately thermophilic Paenibacillus species.</title>
        <authorList>
            <person name="Butler R.III."/>
            <person name="Wang J."/>
            <person name="Stark B.C."/>
            <person name="Pombert J.-F."/>
        </authorList>
    </citation>
    <scope>NUCLEOTIDE SEQUENCE [LARGE SCALE GENOMIC DNA]</scope>
    <source>
        <strain evidence="4">32O-Y</strain>
    </source>
</reference>
<evidence type="ECO:0000313" key="3">
    <source>
        <dbReference type="EMBL" id="ALS21661.1"/>
    </source>
</evidence>
<dbReference type="STRING" id="162209.IJ22_12850"/>
<sequence length="469" mass="51261">MSDSELPISFYLDISLSDDKLSAYLQLTNCDQSFQISREALEEFLKSHHIVFGIDEEKLTAIAENPAAFFNSRTLIAQGHPPIDGQDGHIHMLYNLDDKLKKPAELDDGKVDYKEVTSIHNVRKGQLIAQKVPAIPGTPGRAVTGETLFAKDGKEAKFKIGKNVVVDPEQTAMYAAIDGMVTKTDRDKINVFPIFEVNGDVDYNIGNIDFVGAVVIRGSVLPGFRIKAAGDIRITGSVDGADLEAEGSIEITAGILGHYKSVIRAGNRVKSSFIQDATVEAGEEILVSQSIMHSQIRAGKRVVCKGTKGLIVGGMIQAGEWVAARTIGNSMSTTTVIEVGVLPELRNELQQLRAHLRTMSENMEKTEKALTLLDQLAAAGQLGPDKVSMRIKLNHNKKQTAEEMAAAKNRIFEIEKSLEDSEKAKVEVISTIYSGAKIVIGRYTKFVKDTSHRVKFQLLDGDIAMLPIV</sequence>
<keyword evidence="1" id="KW-0175">Coiled coil</keyword>
<dbReference type="PANTHER" id="PTHR38032:SF1">
    <property type="entry name" value="RNA-BINDING PROTEIN KHPB N-TERMINAL DOMAIN-CONTAINING PROTEIN"/>
    <property type="match status" value="1"/>
</dbReference>
<dbReference type="AlphaFoldDB" id="A0A0U2W2M7"/>
<dbReference type="PANTHER" id="PTHR38032">
    <property type="entry name" value="POLYMERASE-RELATED"/>
    <property type="match status" value="1"/>
</dbReference>
<name>A0A0U2W2M7_9BACL</name>
<evidence type="ECO:0000313" key="4">
    <source>
        <dbReference type="Proteomes" id="UP000061660"/>
    </source>
</evidence>
<feature type="coiled-coil region" evidence="1">
    <location>
        <begin position="342"/>
        <end position="424"/>
    </location>
</feature>
<dbReference type="InterPro" id="IPR046865">
    <property type="entry name" value="FapA_b_solenoid"/>
</dbReference>
<feature type="domain" description="Flagellar Assembly Protein A N-terminal region" evidence="2">
    <location>
        <begin position="13"/>
        <end position="184"/>
    </location>
</feature>
<dbReference type="OrthoDB" id="9816426at2"/>
<reference evidence="3 4" key="2">
    <citation type="journal article" date="2016" name="Genome Announc.">
        <title>Complete Genome Sequences of Two Interactive Moderate Thermophiles, Paenibacillus napthalenovorans 32O-Y and Paenibacillus sp. 32O-W.</title>
        <authorList>
            <person name="Butler R.R.III."/>
            <person name="Wang J."/>
            <person name="Stark B.C."/>
            <person name="Pombert J.F."/>
        </authorList>
    </citation>
    <scope>NUCLEOTIDE SEQUENCE [LARGE SCALE GENOMIC DNA]</scope>
    <source>
        <strain evidence="3 4">32O-Y</strain>
    </source>
</reference>
<accession>A0A0U2W2M7</accession>
<evidence type="ECO:0000259" key="2">
    <source>
        <dbReference type="Pfam" id="PF20250"/>
    </source>
</evidence>
<keyword evidence="4" id="KW-1185">Reference proteome</keyword>
<dbReference type="PATRIC" id="fig|162209.4.peg.1364"/>
<dbReference type="Pfam" id="PF03961">
    <property type="entry name" value="FapA"/>
    <property type="match status" value="1"/>
</dbReference>
<protein>
    <submittedName>
        <fullName evidence="3">Polymerase</fullName>
    </submittedName>
</protein>
<dbReference type="Pfam" id="PF20250">
    <property type="entry name" value="FapA_N"/>
    <property type="match status" value="1"/>
</dbReference>
<dbReference type="EMBL" id="CP013652">
    <property type="protein sequence ID" value="ALS21661.1"/>
    <property type="molecule type" value="Genomic_DNA"/>
</dbReference>
<dbReference type="InterPro" id="IPR046866">
    <property type="entry name" value="FapA_N"/>
</dbReference>